<evidence type="ECO:0000313" key="2">
    <source>
        <dbReference type="Proteomes" id="UP000054995"/>
    </source>
</evidence>
<accession>A0A0V1F5Y5</accession>
<organism evidence="1 2">
    <name type="scientific">Trichinella pseudospiralis</name>
    <name type="common">Parasitic roundworm</name>
    <dbReference type="NCBI Taxonomy" id="6337"/>
    <lineage>
        <taxon>Eukaryota</taxon>
        <taxon>Metazoa</taxon>
        <taxon>Ecdysozoa</taxon>
        <taxon>Nematoda</taxon>
        <taxon>Enoplea</taxon>
        <taxon>Dorylaimia</taxon>
        <taxon>Trichinellida</taxon>
        <taxon>Trichinellidae</taxon>
        <taxon>Trichinella</taxon>
    </lineage>
</organism>
<protein>
    <submittedName>
        <fullName evidence="1">Uncharacterized protein</fullName>
    </submittedName>
</protein>
<dbReference type="AlphaFoldDB" id="A0A0V1F5Y5"/>
<name>A0A0V1F5Y5_TRIPS</name>
<reference evidence="1 2" key="1">
    <citation type="submission" date="2015-01" db="EMBL/GenBank/DDBJ databases">
        <title>Evolution of Trichinella species and genotypes.</title>
        <authorList>
            <person name="Korhonen P.K."/>
            <person name="Edoardo P."/>
            <person name="Giuseppe L.R."/>
            <person name="Gasser R.B."/>
        </authorList>
    </citation>
    <scope>NUCLEOTIDE SEQUENCE [LARGE SCALE GENOMIC DNA]</scope>
    <source>
        <strain evidence="1">ISS470</strain>
    </source>
</reference>
<evidence type="ECO:0000313" key="1">
    <source>
        <dbReference type="EMBL" id="KRY81186.1"/>
    </source>
</evidence>
<dbReference type="Proteomes" id="UP000054995">
    <property type="component" value="Unassembled WGS sequence"/>
</dbReference>
<comment type="caution">
    <text evidence="1">The sequence shown here is derived from an EMBL/GenBank/DDBJ whole genome shotgun (WGS) entry which is preliminary data.</text>
</comment>
<dbReference type="EMBL" id="JYDT01000253">
    <property type="protein sequence ID" value="KRY81186.1"/>
    <property type="molecule type" value="Genomic_DNA"/>
</dbReference>
<sequence>MSEPDVVARLISGTTLMEIYLVIQLQELLTLADAQKLSSRKIQVKEDFRDEQQLRRGVTEPEKTKVAQHIDILL</sequence>
<gene>
    <name evidence="1" type="ORF">T4D_8160</name>
</gene>
<proteinExistence type="predicted"/>
<keyword evidence="2" id="KW-1185">Reference proteome</keyword>